<keyword evidence="3" id="KW-1185">Reference proteome</keyword>
<feature type="transmembrane region" description="Helical" evidence="1">
    <location>
        <begin position="45"/>
        <end position="65"/>
    </location>
</feature>
<sequence>LGTAGGTLLYARNFIFGESATTPVNDTANECPAGFASGAAPSAQFAAAVEMSTLPLDIYGLVFILQRIFRRSKRYHSEYTIHAPSFGLPQQSNVVTCRKHHNVPQCTLPQQQIFTGLRCPECVRDLQVLSMLKKFRKAL</sequence>
<keyword evidence="1" id="KW-1133">Transmembrane helix</keyword>
<dbReference type="EMBL" id="JYDI01000540">
    <property type="protein sequence ID" value="KRY44576.1"/>
    <property type="molecule type" value="Genomic_DNA"/>
</dbReference>
<organism evidence="2 3">
    <name type="scientific">Trichinella britovi</name>
    <name type="common">Parasitic roundworm</name>
    <dbReference type="NCBI Taxonomy" id="45882"/>
    <lineage>
        <taxon>Eukaryota</taxon>
        <taxon>Metazoa</taxon>
        <taxon>Ecdysozoa</taxon>
        <taxon>Nematoda</taxon>
        <taxon>Enoplea</taxon>
        <taxon>Dorylaimia</taxon>
        <taxon>Trichinellida</taxon>
        <taxon>Trichinellidae</taxon>
        <taxon>Trichinella</taxon>
    </lineage>
</organism>
<proteinExistence type="predicted"/>
<dbReference type="Proteomes" id="UP000054653">
    <property type="component" value="Unassembled WGS sequence"/>
</dbReference>
<evidence type="ECO:0000313" key="3">
    <source>
        <dbReference type="Proteomes" id="UP000054653"/>
    </source>
</evidence>
<evidence type="ECO:0000313" key="2">
    <source>
        <dbReference type="EMBL" id="KRY44576.1"/>
    </source>
</evidence>
<name>A0A0V1C5S3_TRIBR</name>
<gene>
    <name evidence="2" type="ORF">T03_6232</name>
</gene>
<keyword evidence="1" id="KW-0472">Membrane</keyword>
<keyword evidence="1" id="KW-0812">Transmembrane</keyword>
<comment type="caution">
    <text evidence="2">The sequence shown here is derived from an EMBL/GenBank/DDBJ whole genome shotgun (WGS) entry which is preliminary data.</text>
</comment>
<evidence type="ECO:0000256" key="1">
    <source>
        <dbReference type="SAM" id="Phobius"/>
    </source>
</evidence>
<protein>
    <submittedName>
        <fullName evidence="2">Uncharacterized protein</fullName>
    </submittedName>
</protein>
<dbReference type="AlphaFoldDB" id="A0A0V1C5S3"/>
<accession>A0A0V1C5S3</accession>
<reference evidence="2 3" key="1">
    <citation type="submission" date="2015-01" db="EMBL/GenBank/DDBJ databases">
        <title>Evolution of Trichinella species and genotypes.</title>
        <authorList>
            <person name="Korhonen P.K."/>
            <person name="Edoardo P."/>
            <person name="Giuseppe L.R."/>
            <person name="Gasser R.B."/>
        </authorList>
    </citation>
    <scope>NUCLEOTIDE SEQUENCE [LARGE SCALE GENOMIC DNA]</scope>
    <source>
        <strain evidence="2">ISS120</strain>
    </source>
</reference>
<feature type="non-terminal residue" evidence="2">
    <location>
        <position position="1"/>
    </location>
</feature>